<evidence type="ECO:0000259" key="6">
    <source>
        <dbReference type="Pfam" id="PF07976"/>
    </source>
</evidence>
<evidence type="ECO:0000256" key="2">
    <source>
        <dbReference type="ARBA" id="ARBA00022630"/>
    </source>
</evidence>
<dbReference type="InterPro" id="IPR002938">
    <property type="entry name" value="FAD-bd"/>
</dbReference>
<dbReference type="AlphaFoldDB" id="A0A6G1LMN1"/>
<reference evidence="7" key="1">
    <citation type="journal article" date="2020" name="Stud. Mycol.">
        <title>101 Dothideomycetes genomes: a test case for predicting lifestyles and emergence of pathogens.</title>
        <authorList>
            <person name="Haridas S."/>
            <person name="Albert R."/>
            <person name="Binder M."/>
            <person name="Bloem J."/>
            <person name="Labutti K."/>
            <person name="Salamov A."/>
            <person name="Andreopoulos B."/>
            <person name="Baker S."/>
            <person name="Barry K."/>
            <person name="Bills G."/>
            <person name="Bluhm B."/>
            <person name="Cannon C."/>
            <person name="Castanera R."/>
            <person name="Culley D."/>
            <person name="Daum C."/>
            <person name="Ezra D."/>
            <person name="Gonzalez J."/>
            <person name="Henrissat B."/>
            <person name="Kuo A."/>
            <person name="Liang C."/>
            <person name="Lipzen A."/>
            <person name="Lutzoni F."/>
            <person name="Magnuson J."/>
            <person name="Mondo S."/>
            <person name="Nolan M."/>
            <person name="Ohm R."/>
            <person name="Pangilinan J."/>
            <person name="Park H.-J."/>
            <person name="Ramirez L."/>
            <person name="Alfaro M."/>
            <person name="Sun H."/>
            <person name="Tritt A."/>
            <person name="Yoshinaga Y."/>
            <person name="Zwiers L.-H."/>
            <person name="Turgeon B."/>
            <person name="Goodwin S."/>
            <person name="Spatafora J."/>
            <person name="Crous P."/>
            <person name="Grigoriev I."/>
        </authorList>
    </citation>
    <scope>NUCLEOTIDE SEQUENCE</scope>
    <source>
        <strain evidence="7">CBS 116005</strain>
    </source>
</reference>
<dbReference type="GO" id="GO:0016709">
    <property type="term" value="F:oxidoreductase activity, acting on paired donors, with incorporation or reduction of molecular oxygen, NAD(P)H as one donor, and incorporation of one atom of oxygen"/>
    <property type="evidence" value="ECO:0007669"/>
    <property type="project" value="UniProtKB-ARBA"/>
</dbReference>
<dbReference type="PANTHER" id="PTHR43004:SF20">
    <property type="entry name" value="2-MONOOXYGENASE, PUTATIVE (AFU_ORTHOLOGUE AFUA_1G13660)-RELATED"/>
    <property type="match status" value="1"/>
</dbReference>
<dbReference type="InterPro" id="IPR050641">
    <property type="entry name" value="RIFMO-like"/>
</dbReference>
<dbReference type="CDD" id="cd02979">
    <property type="entry name" value="PHOX_C"/>
    <property type="match status" value="1"/>
</dbReference>
<sequence>MQMGYIREHWRYLTASVLVIKFSKNCYRVNEICSWNPDPAKPSTIQRTQRVDAQPRCLSRYSQISLSQGIIEHVLLSYLEDKARVRVKRSCVLECLSVEDDSRTDYPVRTTIRRFVDDDAVSSNGHENDDAETVRAKYVVGCDGAHSWVRRQVDIPMEGENHNTHSGVMDIVPLTNFPDIRKSCVIHSSNGSVMTVPREDRLVRLYVQMGETATNEKFDRTSVTAETILAKAQEAFHPYTLDFRICDWQSVFTVGQRLAPSFSFRDRVFLCGDAVHTHTPMMGQGMNVSMQDAYNLGWKLGSVVAGIASPDILKTYHLERRSVAKRLIELDREMADFYCRGPSPNSQEYRQYRGKFSEFLSGVSITYGPNALVVAGDGISVSGAVSTGTVCGQPELAQSIHLGRRLPSYKVVCQAEANVVQLASMLPSDGKWRLLVFAGDLGIKSQYDAIQDLGGKLQGLQKAYTVPREDQGSVIEVLLLHAGTREDVSLLDLHAVYHPWDERLGWDYWKVFSDDVSSLEPAVSAYESYGVDAKAGCVVLLRPDSHVSYIGPIGQAATDMTRFFQAVLVGKEAR</sequence>
<comment type="similarity">
    <text evidence="1">Belongs to the PheA/TfdB FAD monooxygenase family.</text>
</comment>
<dbReference type="SUPFAM" id="SSF52833">
    <property type="entry name" value="Thioredoxin-like"/>
    <property type="match status" value="1"/>
</dbReference>
<keyword evidence="4" id="KW-0560">Oxidoreductase</keyword>
<dbReference type="InterPro" id="IPR036249">
    <property type="entry name" value="Thioredoxin-like_sf"/>
</dbReference>
<dbReference type="Gene3D" id="3.50.50.60">
    <property type="entry name" value="FAD/NAD(P)-binding domain"/>
    <property type="match status" value="1"/>
</dbReference>
<keyword evidence="8" id="KW-1185">Reference proteome</keyword>
<evidence type="ECO:0000313" key="7">
    <source>
        <dbReference type="EMBL" id="KAF2774157.1"/>
    </source>
</evidence>
<dbReference type="InterPro" id="IPR038220">
    <property type="entry name" value="PHOX_C_sf"/>
</dbReference>
<evidence type="ECO:0008006" key="9">
    <source>
        <dbReference type="Google" id="ProtNLM"/>
    </source>
</evidence>
<dbReference type="Proteomes" id="UP000799436">
    <property type="component" value="Unassembled WGS sequence"/>
</dbReference>
<dbReference type="Pfam" id="PF07976">
    <property type="entry name" value="Phe_hydrox_dim"/>
    <property type="match status" value="1"/>
</dbReference>
<dbReference type="PRINTS" id="PR00420">
    <property type="entry name" value="RNGMNOXGNASE"/>
</dbReference>
<evidence type="ECO:0000256" key="3">
    <source>
        <dbReference type="ARBA" id="ARBA00022827"/>
    </source>
</evidence>
<dbReference type="EMBL" id="ML995808">
    <property type="protein sequence ID" value="KAF2774157.1"/>
    <property type="molecule type" value="Genomic_DNA"/>
</dbReference>
<feature type="domain" description="FAD-binding" evidence="5">
    <location>
        <begin position="124"/>
        <end position="329"/>
    </location>
</feature>
<dbReference type="SUPFAM" id="SSF51905">
    <property type="entry name" value="FAD/NAD(P)-binding domain"/>
    <property type="match status" value="1"/>
</dbReference>
<evidence type="ECO:0000256" key="1">
    <source>
        <dbReference type="ARBA" id="ARBA00007801"/>
    </source>
</evidence>
<keyword evidence="3" id="KW-0274">FAD</keyword>
<dbReference type="InterPro" id="IPR036188">
    <property type="entry name" value="FAD/NAD-bd_sf"/>
</dbReference>
<feature type="domain" description="Phenol hydroxylase-like C-terminal dimerisation" evidence="6">
    <location>
        <begin position="365"/>
        <end position="570"/>
    </location>
</feature>
<protein>
    <recommendedName>
        <fullName evidence="9">Phenol 2-monooxygenase</fullName>
    </recommendedName>
</protein>
<gene>
    <name evidence="7" type="ORF">EJ03DRAFT_1473</name>
</gene>
<evidence type="ECO:0000256" key="4">
    <source>
        <dbReference type="ARBA" id="ARBA00023002"/>
    </source>
</evidence>
<organism evidence="7 8">
    <name type="scientific">Teratosphaeria nubilosa</name>
    <dbReference type="NCBI Taxonomy" id="161662"/>
    <lineage>
        <taxon>Eukaryota</taxon>
        <taxon>Fungi</taxon>
        <taxon>Dikarya</taxon>
        <taxon>Ascomycota</taxon>
        <taxon>Pezizomycotina</taxon>
        <taxon>Dothideomycetes</taxon>
        <taxon>Dothideomycetidae</taxon>
        <taxon>Mycosphaerellales</taxon>
        <taxon>Teratosphaeriaceae</taxon>
        <taxon>Teratosphaeria</taxon>
    </lineage>
</organism>
<dbReference type="Pfam" id="PF01494">
    <property type="entry name" value="FAD_binding_3"/>
    <property type="match status" value="1"/>
</dbReference>
<evidence type="ECO:0000313" key="8">
    <source>
        <dbReference type="Proteomes" id="UP000799436"/>
    </source>
</evidence>
<dbReference type="GO" id="GO:0071949">
    <property type="term" value="F:FAD binding"/>
    <property type="evidence" value="ECO:0007669"/>
    <property type="project" value="InterPro"/>
</dbReference>
<dbReference type="Gene3D" id="3.40.30.20">
    <property type="match status" value="1"/>
</dbReference>
<dbReference type="Gene3D" id="3.30.9.10">
    <property type="entry name" value="D-Amino Acid Oxidase, subunit A, domain 2"/>
    <property type="match status" value="1"/>
</dbReference>
<accession>A0A6G1LMN1</accession>
<dbReference type="InterPro" id="IPR012941">
    <property type="entry name" value="Phe_hydrox_C_dim_dom"/>
</dbReference>
<dbReference type="OrthoDB" id="1716816at2759"/>
<proteinExistence type="inferred from homology"/>
<keyword evidence="2" id="KW-0285">Flavoprotein</keyword>
<dbReference type="PANTHER" id="PTHR43004">
    <property type="entry name" value="TRK SYSTEM POTASSIUM UPTAKE PROTEIN"/>
    <property type="match status" value="1"/>
</dbReference>
<evidence type="ECO:0000259" key="5">
    <source>
        <dbReference type="Pfam" id="PF01494"/>
    </source>
</evidence>
<dbReference type="SUPFAM" id="SSF54373">
    <property type="entry name" value="FAD-linked reductases, C-terminal domain"/>
    <property type="match status" value="1"/>
</dbReference>
<name>A0A6G1LMN1_9PEZI</name>